<dbReference type="SMART" id="SM00365">
    <property type="entry name" value="LRR_SD22"/>
    <property type="match status" value="2"/>
</dbReference>
<name>A0A9D3NAR1_9TELE</name>
<evidence type="ECO:0000256" key="3">
    <source>
        <dbReference type="ARBA" id="ARBA00022614"/>
    </source>
</evidence>
<dbReference type="InterPro" id="IPR001611">
    <property type="entry name" value="Leu-rich_rpt"/>
</dbReference>
<evidence type="ECO:0000256" key="7">
    <source>
        <dbReference type="ARBA" id="ARBA00061023"/>
    </source>
</evidence>
<comment type="subcellular location">
    <subcellularLocation>
        <location evidence="1">Cytoplasm</location>
        <location evidence="1">Cytoskeleton</location>
        <location evidence="1">Microtubule organizing center</location>
        <location evidence="1">Centrosome</location>
    </subcellularLocation>
</comment>
<feature type="compositionally biased region" description="Basic and acidic residues" evidence="10">
    <location>
        <begin position="309"/>
        <end position="325"/>
    </location>
</feature>
<proteinExistence type="inferred from homology"/>
<evidence type="ECO:0000256" key="1">
    <source>
        <dbReference type="ARBA" id="ARBA00004300"/>
    </source>
</evidence>
<dbReference type="OrthoDB" id="676979at2759"/>
<sequence length="459" mass="53265">MAAECLSITERWIRERLNLQHQCLADVRSLRLPGTYETGKIGNLGISLKNFVRLKSLDLSHNALVSVEGILHLKSLENLNLYYNRISSFQDVLSLRSLQNLKELDLRLNPVVKKHPYYRLYLVQAISKLRKLDDCVVRDRERKAALMHFSTESGVESCDKSPVSIMEMRNRNRNPRIASVNKLMMSKLMLQEGNEETVLNRNFDGEKRYLTHEAHIEEYSKPESTHLQETRHPEGLGPRKDAPRVTFVEPSVKRHTSSNLTPIRTQAESYFMPHPSNKNASSQGNDHRACLLKDFSERKLHPPRLTYRSSDDGEPKGCSHAPERARKPCKGAYRKPMELLLSLVDEYWSGEMKDHNTKHFFMHAVRILCMMEQEVTNGESEMAALREKVQTLRHQQDLQETEHQSEMLMLSEQLKQAHGNIEHLHQELRNVLEENVSLQKQLIRLEQQLLSDKLRDMPL</sequence>
<keyword evidence="5 9" id="KW-0175">Coiled coil</keyword>
<evidence type="ECO:0000256" key="6">
    <source>
        <dbReference type="ARBA" id="ARBA00023212"/>
    </source>
</evidence>
<reference evidence="11 12" key="1">
    <citation type="submission" date="2021-06" db="EMBL/GenBank/DDBJ databases">
        <title>Chromosome-level genome assembly of the red-tail catfish (Hemibagrus wyckioides).</title>
        <authorList>
            <person name="Shao F."/>
        </authorList>
    </citation>
    <scope>NUCLEOTIDE SEQUENCE [LARGE SCALE GENOMIC DNA]</scope>
    <source>
        <strain evidence="11">EC202008001</strain>
        <tissue evidence="11">Blood</tissue>
    </source>
</reference>
<evidence type="ECO:0000313" key="12">
    <source>
        <dbReference type="Proteomes" id="UP000824219"/>
    </source>
</evidence>
<evidence type="ECO:0000313" key="11">
    <source>
        <dbReference type="EMBL" id="KAG7317908.1"/>
    </source>
</evidence>
<dbReference type="Proteomes" id="UP000824219">
    <property type="component" value="Linkage Group LG23"/>
</dbReference>
<dbReference type="Pfam" id="PF14580">
    <property type="entry name" value="LRR_9"/>
    <property type="match status" value="1"/>
</dbReference>
<gene>
    <name evidence="11" type="ORF">KOW79_018943</name>
</gene>
<keyword evidence="12" id="KW-1185">Reference proteome</keyword>
<feature type="coiled-coil region" evidence="9">
    <location>
        <begin position="375"/>
        <end position="448"/>
    </location>
</feature>
<dbReference type="Gene3D" id="3.80.10.10">
    <property type="entry name" value="Ribonuclease Inhibitor"/>
    <property type="match status" value="1"/>
</dbReference>
<dbReference type="GO" id="GO:0034451">
    <property type="term" value="C:centriolar satellite"/>
    <property type="evidence" value="ECO:0007669"/>
    <property type="project" value="UniProtKB-ARBA"/>
</dbReference>
<keyword evidence="3" id="KW-0433">Leucine-rich repeat</keyword>
<evidence type="ECO:0000256" key="2">
    <source>
        <dbReference type="ARBA" id="ARBA00022490"/>
    </source>
</evidence>
<evidence type="ECO:0000256" key="10">
    <source>
        <dbReference type="SAM" id="MobiDB-lite"/>
    </source>
</evidence>
<feature type="region of interest" description="Disordered" evidence="10">
    <location>
        <begin position="303"/>
        <end position="325"/>
    </location>
</feature>
<dbReference type="PANTHER" id="PTHR23311">
    <property type="entry name" value="HEAT SHOCK REGULATED 2"/>
    <property type="match status" value="1"/>
</dbReference>
<evidence type="ECO:0000256" key="9">
    <source>
        <dbReference type="SAM" id="Coils"/>
    </source>
</evidence>
<keyword evidence="6" id="KW-0206">Cytoskeleton</keyword>
<evidence type="ECO:0000256" key="5">
    <source>
        <dbReference type="ARBA" id="ARBA00023054"/>
    </source>
</evidence>
<evidence type="ECO:0000256" key="4">
    <source>
        <dbReference type="ARBA" id="ARBA00022737"/>
    </source>
</evidence>
<comment type="caution">
    <text evidence="11">The sequence shown here is derived from an EMBL/GenBank/DDBJ whole genome shotgun (WGS) entry which is preliminary data.</text>
</comment>
<organism evidence="11 12">
    <name type="scientific">Hemibagrus wyckioides</name>
    <dbReference type="NCBI Taxonomy" id="337641"/>
    <lineage>
        <taxon>Eukaryota</taxon>
        <taxon>Metazoa</taxon>
        <taxon>Chordata</taxon>
        <taxon>Craniata</taxon>
        <taxon>Vertebrata</taxon>
        <taxon>Euteleostomi</taxon>
        <taxon>Actinopterygii</taxon>
        <taxon>Neopterygii</taxon>
        <taxon>Teleostei</taxon>
        <taxon>Ostariophysi</taxon>
        <taxon>Siluriformes</taxon>
        <taxon>Bagridae</taxon>
        <taxon>Hemibagrus</taxon>
    </lineage>
</organism>
<dbReference type="PANTHER" id="PTHR23311:SF5">
    <property type="entry name" value="CENTROSOMAL PROTEIN OF 72 KDA"/>
    <property type="match status" value="1"/>
</dbReference>
<comment type="similarity">
    <text evidence="7">Belongs to the CEP72 family.</text>
</comment>
<feature type="region of interest" description="Disordered" evidence="10">
    <location>
        <begin position="221"/>
        <end position="242"/>
    </location>
</feature>
<dbReference type="AlphaFoldDB" id="A0A9D3NAR1"/>
<keyword evidence="4" id="KW-0677">Repeat</keyword>
<protein>
    <recommendedName>
        <fullName evidence="8">Centrosomal protein of 72 kDa</fullName>
    </recommendedName>
</protein>
<dbReference type="InterPro" id="IPR055320">
    <property type="entry name" value="CEP72-like"/>
</dbReference>
<dbReference type="SUPFAM" id="SSF52058">
    <property type="entry name" value="L domain-like"/>
    <property type="match status" value="1"/>
</dbReference>
<accession>A0A9D3NAR1</accession>
<evidence type="ECO:0000256" key="8">
    <source>
        <dbReference type="ARBA" id="ARBA00070210"/>
    </source>
</evidence>
<dbReference type="InterPro" id="IPR032675">
    <property type="entry name" value="LRR_dom_sf"/>
</dbReference>
<dbReference type="PROSITE" id="PS51450">
    <property type="entry name" value="LRR"/>
    <property type="match status" value="2"/>
</dbReference>
<dbReference type="FunFam" id="3.80.10.10:FF:000489">
    <property type="entry name" value="Centrosomal protein of 72 kDa"/>
    <property type="match status" value="1"/>
</dbReference>
<keyword evidence="2" id="KW-0963">Cytoplasm</keyword>
<dbReference type="EMBL" id="JAHKSW010000023">
    <property type="protein sequence ID" value="KAG7317908.1"/>
    <property type="molecule type" value="Genomic_DNA"/>
</dbReference>